<feature type="region of interest" description="Disordered" evidence="1">
    <location>
        <begin position="93"/>
        <end position="128"/>
    </location>
</feature>
<protein>
    <submittedName>
        <fullName evidence="3">Uncharacterized protein</fullName>
    </submittedName>
</protein>
<dbReference type="EMBL" id="JASPKY010000660">
    <property type="protein sequence ID" value="KAK9687136.1"/>
    <property type="molecule type" value="Genomic_DNA"/>
</dbReference>
<feature type="chain" id="PRO_5043900989" evidence="2">
    <location>
        <begin position="20"/>
        <end position="128"/>
    </location>
</feature>
<organism evidence="3 4">
    <name type="scientific">Popillia japonica</name>
    <name type="common">Japanese beetle</name>
    <dbReference type="NCBI Taxonomy" id="7064"/>
    <lineage>
        <taxon>Eukaryota</taxon>
        <taxon>Metazoa</taxon>
        <taxon>Ecdysozoa</taxon>
        <taxon>Arthropoda</taxon>
        <taxon>Hexapoda</taxon>
        <taxon>Insecta</taxon>
        <taxon>Pterygota</taxon>
        <taxon>Neoptera</taxon>
        <taxon>Endopterygota</taxon>
        <taxon>Coleoptera</taxon>
        <taxon>Polyphaga</taxon>
        <taxon>Scarabaeiformia</taxon>
        <taxon>Scarabaeidae</taxon>
        <taxon>Rutelinae</taxon>
        <taxon>Popillia</taxon>
    </lineage>
</organism>
<dbReference type="AlphaFoldDB" id="A0AAW1ICD6"/>
<reference evidence="3 4" key="1">
    <citation type="journal article" date="2024" name="BMC Genomics">
        <title>De novo assembly and annotation of Popillia japonica's genome with initial clues to its potential as an invasive pest.</title>
        <authorList>
            <person name="Cucini C."/>
            <person name="Boschi S."/>
            <person name="Funari R."/>
            <person name="Cardaioli E."/>
            <person name="Iannotti N."/>
            <person name="Marturano G."/>
            <person name="Paoli F."/>
            <person name="Bruttini M."/>
            <person name="Carapelli A."/>
            <person name="Frati F."/>
            <person name="Nardi F."/>
        </authorList>
    </citation>
    <scope>NUCLEOTIDE SEQUENCE [LARGE SCALE GENOMIC DNA]</scope>
    <source>
        <strain evidence="3">DMR45628</strain>
    </source>
</reference>
<comment type="caution">
    <text evidence="3">The sequence shown here is derived from an EMBL/GenBank/DDBJ whole genome shotgun (WGS) entry which is preliminary data.</text>
</comment>
<gene>
    <name evidence="3" type="ORF">QE152_g36672</name>
</gene>
<evidence type="ECO:0000256" key="1">
    <source>
        <dbReference type="SAM" id="MobiDB-lite"/>
    </source>
</evidence>
<keyword evidence="2" id="KW-0732">Signal</keyword>
<feature type="signal peptide" evidence="2">
    <location>
        <begin position="1"/>
        <end position="19"/>
    </location>
</feature>
<proteinExistence type="predicted"/>
<evidence type="ECO:0000256" key="2">
    <source>
        <dbReference type="SAM" id="SignalP"/>
    </source>
</evidence>
<dbReference type="Proteomes" id="UP001458880">
    <property type="component" value="Unassembled WGS sequence"/>
</dbReference>
<evidence type="ECO:0000313" key="4">
    <source>
        <dbReference type="Proteomes" id="UP001458880"/>
    </source>
</evidence>
<evidence type="ECO:0000313" key="3">
    <source>
        <dbReference type="EMBL" id="KAK9687136.1"/>
    </source>
</evidence>
<accession>A0AAW1ICD6</accession>
<sequence>LTFPLPISCLSLLLVTQTAHKLKGSAGKIFIENDLVRDDIAEKKKLVEYKRRLSEKGITSRVRGLRLLVNDHRYTLHDISENPAILEELGATQSKPPTRELKTQSDQPFVHATGGTAIRMKTRNQSKS</sequence>
<feature type="non-terminal residue" evidence="3">
    <location>
        <position position="1"/>
    </location>
</feature>
<keyword evidence="4" id="KW-1185">Reference proteome</keyword>
<name>A0AAW1ICD6_POPJA</name>